<evidence type="ECO:0000313" key="2">
    <source>
        <dbReference type="EMBL" id="NEK57967.1"/>
    </source>
</evidence>
<proteinExistence type="predicted"/>
<evidence type="ECO:0000313" key="3">
    <source>
        <dbReference type="Proteomes" id="UP000470246"/>
    </source>
</evidence>
<comment type="caution">
    <text evidence="2">The sequence shown here is derived from an EMBL/GenBank/DDBJ whole genome shotgun (WGS) entry which is preliminary data.</text>
</comment>
<gene>
    <name evidence="2" type="ORF">GCU56_08790</name>
</gene>
<reference evidence="2 3" key="1">
    <citation type="submission" date="2020-02" db="EMBL/GenBank/DDBJ databases">
        <title>Geodermatophilus sabuli CPCC 205279 I12A-02694.</title>
        <authorList>
            <person name="Jiang Z."/>
        </authorList>
    </citation>
    <scope>NUCLEOTIDE SEQUENCE [LARGE SCALE GENOMIC DNA]</scope>
    <source>
        <strain evidence="2 3">I12A-02694</strain>
    </source>
</reference>
<name>A0A7K3W231_9ACTN</name>
<feature type="domain" description="Alpha/beta hydrolase" evidence="1">
    <location>
        <begin position="18"/>
        <end position="395"/>
    </location>
</feature>
<sequence length="405" mass="43943">MEGPITGPGPMFAGIRPGPPGTNPEDFGYVAEEYFVSGTAAGQPYETRVLVRRPAKARDFSGQVIAEPMHRGGNALICQFARYGIAQNGHACLEIVARPINLDNAGNPASSLEPFNAERYGTLSVTAAQTNEIIAQVGRLIRSDARTGPLAGFPVEALVLAGTSDSSAVTRGYMASTHAAQRMPDGGPIYQGFFVTATLGPNPVEMTDVPTIQMPTQFEVHTNVSSAYRRPDSDVPGNQFRIYEVAGMSHNDSRENPGVSGCDQPLSRFPYGAMTFMGLQHLLDWVTDGTVPPRAPYIAVDEDLSDGTRVQLDQYGNAVGGVRTTYLDVPTKRYWPVNTGAGPLCFQVGVETPLTAEQLSALYENRGAYTSAVHQRLHDLVREGWFPREYVERYVKADLRESTHS</sequence>
<evidence type="ECO:0000259" key="1">
    <source>
        <dbReference type="Pfam" id="PF20091"/>
    </source>
</evidence>
<dbReference type="AlphaFoldDB" id="A0A7K3W231"/>
<dbReference type="Proteomes" id="UP000470246">
    <property type="component" value="Unassembled WGS sequence"/>
</dbReference>
<organism evidence="2 3">
    <name type="scientific">Geodermatophilus sabuli</name>
    <dbReference type="NCBI Taxonomy" id="1564158"/>
    <lineage>
        <taxon>Bacteria</taxon>
        <taxon>Bacillati</taxon>
        <taxon>Actinomycetota</taxon>
        <taxon>Actinomycetes</taxon>
        <taxon>Geodermatophilales</taxon>
        <taxon>Geodermatophilaceae</taxon>
        <taxon>Geodermatophilus</taxon>
    </lineage>
</organism>
<protein>
    <recommendedName>
        <fullName evidence="1">Alpha/beta hydrolase domain-containing protein</fullName>
    </recommendedName>
</protein>
<dbReference type="Pfam" id="PF20091">
    <property type="entry name" value="Abhydrolase_10"/>
    <property type="match status" value="1"/>
</dbReference>
<dbReference type="EMBL" id="JAAGWF010000009">
    <property type="protein sequence ID" value="NEK57967.1"/>
    <property type="molecule type" value="Genomic_DNA"/>
</dbReference>
<dbReference type="RefSeq" id="WP_163481275.1">
    <property type="nucleotide sequence ID" value="NZ_JAAGWF010000009.1"/>
</dbReference>
<accession>A0A7K3W231</accession>
<keyword evidence="3" id="KW-1185">Reference proteome</keyword>
<dbReference type="InterPro" id="IPR045394">
    <property type="entry name" value="Abhydrolase_dom"/>
</dbReference>